<keyword evidence="3" id="KW-1185">Reference proteome</keyword>
<feature type="compositionally biased region" description="Gly residues" evidence="1">
    <location>
        <begin position="253"/>
        <end position="268"/>
    </location>
</feature>
<dbReference type="EMBL" id="JADGJD010000515">
    <property type="protein sequence ID" value="KAJ3050421.1"/>
    <property type="molecule type" value="Genomic_DNA"/>
</dbReference>
<gene>
    <name evidence="2" type="ORF">HK097_008617</name>
</gene>
<feature type="region of interest" description="Disordered" evidence="1">
    <location>
        <begin position="247"/>
        <end position="268"/>
    </location>
</feature>
<dbReference type="PANTHER" id="PTHR38703:SF1">
    <property type="entry name" value="ALLERGEN"/>
    <property type="match status" value="1"/>
</dbReference>
<reference evidence="2" key="1">
    <citation type="submission" date="2020-05" db="EMBL/GenBank/DDBJ databases">
        <title>Phylogenomic resolution of chytrid fungi.</title>
        <authorList>
            <person name="Stajich J.E."/>
            <person name="Amses K."/>
            <person name="Simmons R."/>
            <person name="Seto K."/>
            <person name="Myers J."/>
            <person name="Bonds A."/>
            <person name="Quandt C.A."/>
            <person name="Barry K."/>
            <person name="Liu P."/>
            <person name="Grigoriev I."/>
            <person name="Longcore J.E."/>
            <person name="James T.Y."/>
        </authorList>
    </citation>
    <scope>NUCLEOTIDE SEQUENCE</scope>
    <source>
        <strain evidence="2">JEL0318</strain>
    </source>
</reference>
<dbReference type="PANTHER" id="PTHR38703">
    <property type="entry name" value="CHROMOSOME 8, WHOLE GENOME SHOTGUN SEQUENCE"/>
    <property type="match status" value="1"/>
</dbReference>
<protein>
    <submittedName>
        <fullName evidence="2">Uncharacterized protein</fullName>
    </submittedName>
</protein>
<comment type="caution">
    <text evidence="2">The sequence shown here is derived from an EMBL/GenBank/DDBJ whole genome shotgun (WGS) entry which is preliminary data.</text>
</comment>
<organism evidence="2 3">
    <name type="scientific">Rhizophlyctis rosea</name>
    <dbReference type="NCBI Taxonomy" id="64517"/>
    <lineage>
        <taxon>Eukaryota</taxon>
        <taxon>Fungi</taxon>
        <taxon>Fungi incertae sedis</taxon>
        <taxon>Chytridiomycota</taxon>
        <taxon>Chytridiomycota incertae sedis</taxon>
        <taxon>Chytridiomycetes</taxon>
        <taxon>Rhizophlyctidales</taxon>
        <taxon>Rhizophlyctidaceae</taxon>
        <taxon>Rhizophlyctis</taxon>
    </lineage>
</organism>
<evidence type="ECO:0000256" key="1">
    <source>
        <dbReference type="SAM" id="MobiDB-lite"/>
    </source>
</evidence>
<accession>A0AAD5SC76</accession>
<dbReference type="Proteomes" id="UP001212841">
    <property type="component" value="Unassembled WGS sequence"/>
</dbReference>
<name>A0AAD5SC76_9FUNG</name>
<sequence length="268" mass="29802">MGLINAIKPTTAGGYPHGATTYSSYGAGGKPGTASGAYGGNYHTSNGSYGSSYGNQNQQYAYGGRDEAAEFTSTYGKGNRYTTQNSAIVQERIIQHQVEEVQPVIDREREETQVRVVVQPIHDLRHETHHHEASHPPVSRETIEDLNPEHVRRYLSLRNAHQPGRTIEEPTRTQNVSAPIIHEVIKPHIIEEIQPVIHREIRQTHVIHRHQPIYERHVAAPKVLESTTLEPISLDEFQKRGGTLTGTEIQYGGAYGNGGGNYGRGSRY</sequence>
<evidence type="ECO:0000313" key="2">
    <source>
        <dbReference type="EMBL" id="KAJ3050421.1"/>
    </source>
</evidence>
<evidence type="ECO:0000313" key="3">
    <source>
        <dbReference type="Proteomes" id="UP001212841"/>
    </source>
</evidence>
<proteinExistence type="predicted"/>
<dbReference type="AlphaFoldDB" id="A0AAD5SC76"/>